<evidence type="ECO:0000256" key="10">
    <source>
        <dbReference type="ARBA" id="ARBA00023201"/>
    </source>
</evidence>
<evidence type="ECO:0000256" key="12">
    <source>
        <dbReference type="RuleBase" id="RU000679"/>
    </source>
</evidence>
<evidence type="ECO:0000256" key="7">
    <source>
        <dbReference type="ARBA" id="ARBA00023053"/>
    </source>
</evidence>
<dbReference type="EMBL" id="CAVLGL010000104">
    <property type="protein sequence ID" value="CAK1598371.1"/>
    <property type="molecule type" value="Genomic_DNA"/>
</dbReference>
<evidence type="ECO:0000313" key="14">
    <source>
        <dbReference type="Proteomes" id="UP001314205"/>
    </source>
</evidence>
<dbReference type="InterPro" id="IPR001873">
    <property type="entry name" value="ENaC"/>
</dbReference>
<keyword evidence="5 12" id="KW-0812">Transmembrane</keyword>
<evidence type="ECO:0000313" key="13">
    <source>
        <dbReference type="EMBL" id="CAK1598371.1"/>
    </source>
</evidence>
<evidence type="ECO:0000256" key="11">
    <source>
        <dbReference type="ARBA" id="ARBA00023303"/>
    </source>
</evidence>
<name>A0AAV1LT17_9NEOP</name>
<evidence type="ECO:0000256" key="9">
    <source>
        <dbReference type="ARBA" id="ARBA00023136"/>
    </source>
</evidence>
<proteinExistence type="inferred from homology"/>
<keyword evidence="10 12" id="KW-0739">Sodium transport</keyword>
<evidence type="ECO:0000256" key="5">
    <source>
        <dbReference type="ARBA" id="ARBA00022692"/>
    </source>
</evidence>
<keyword evidence="6" id="KW-1133">Transmembrane helix</keyword>
<comment type="similarity">
    <text evidence="2 12">Belongs to the amiloride-sensitive sodium channel (TC 1.A.6) family.</text>
</comment>
<gene>
    <name evidence="13" type="ORF">PARMNEM_LOCUS17368</name>
</gene>
<sequence length="141" mass="15928">MSLSQATWIRYQYSPTVVSMERDMFAWNTSFPCITICPDKKLDRAKLIDYLKNSEEPDKVKLEEFLTTLANATFETFESVPDYNGIPASNYMDLILSLSPDFKPSVIIGATGLTFDIVPTITEMGLCFAMNSKIAVYNSPW</sequence>
<dbReference type="Pfam" id="PF00858">
    <property type="entry name" value="ASC"/>
    <property type="match status" value="1"/>
</dbReference>
<keyword evidence="3 12" id="KW-0813">Transport</keyword>
<keyword evidence="7" id="KW-0915">Sodium</keyword>
<dbReference type="AlphaFoldDB" id="A0AAV1LT17"/>
<evidence type="ECO:0000256" key="3">
    <source>
        <dbReference type="ARBA" id="ARBA00022448"/>
    </source>
</evidence>
<keyword evidence="9" id="KW-0472">Membrane</keyword>
<accession>A0AAV1LT17</accession>
<keyword evidence="4 12" id="KW-0894">Sodium channel</keyword>
<evidence type="ECO:0000256" key="1">
    <source>
        <dbReference type="ARBA" id="ARBA00004141"/>
    </source>
</evidence>
<evidence type="ECO:0000256" key="6">
    <source>
        <dbReference type="ARBA" id="ARBA00022989"/>
    </source>
</evidence>
<reference evidence="13 14" key="1">
    <citation type="submission" date="2023-11" db="EMBL/GenBank/DDBJ databases">
        <authorList>
            <person name="Hedman E."/>
            <person name="Englund M."/>
            <person name="Stromberg M."/>
            <person name="Nyberg Akerstrom W."/>
            <person name="Nylinder S."/>
            <person name="Jareborg N."/>
            <person name="Kallberg Y."/>
            <person name="Kronander E."/>
        </authorList>
    </citation>
    <scope>NUCLEOTIDE SEQUENCE [LARGE SCALE GENOMIC DNA]</scope>
</reference>
<evidence type="ECO:0000256" key="8">
    <source>
        <dbReference type="ARBA" id="ARBA00023065"/>
    </source>
</evidence>
<dbReference type="Proteomes" id="UP001314205">
    <property type="component" value="Unassembled WGS sequence"/>
</dbReference>
<comment type="subcellular location">
    <subcellularLocation>
        <location evidence="1">Membrane</location>
        <topology evidence="1">Multi-pass membrane protein</topology>
    </subcellularLocation>
</comment>
<dbReference type="GO" id="GO:0016020">
    <property type="term" value="C:membrane"/>
    <property type="evidence" value="ECO:0007669"/>
    <property type="project" value="UniProtKB-SubCell"/>
</dbReference>
<protein>
    <submittedName>
        <fullName evidence="13">Uncharacterized protein</fullName>
    </submittedName>
</protein>
<keyword evidence="8 12" id="KW-0406">Ion transport</keyword>
<keyword evidence="14" id="KW-1185">Reference proteome</keyword>
<evidence type="ECO:0000256" key="4">
    <source>
        <dbReference type="ARBA" id="ARBA00022461"/>
    </source>
</evidence>
<dbReference type="GO" id="GO:0005272">
    <property type="term" value="F:sodium channel activity"/>
    <property type="evidence" value="ECO:0007669"/>
    <property type="project" value="UniProtKB-KW"/>
</dbReference>
<evidence type="ECO:0000256" key="2">
    <source>
        <dbReference type="ARBA" id="ARBA00007193"/>
    </source>
</evidence>
<keyword evidence="11 12" id="KW-0407">Ion channel</keyword>
<comment type="caution">
    <text evidence="13">The sequence shown here is derived from an EMBL/GenBank/DDBJ whole genome shotgun (WGS) entry which is preliminary data.</text>
</comment>
<organism evidence="13 14">
    <name type="scientific">Parnassius mnemosyne</name>
    <name type="common">clouded apollo</name>
    <dbReference type="NCBI Taxonomy" id="213953"/>
    <lineage>
        <taxon>Eukaryota</taxon>
        <taxon>Metazoa</taxon>
        <taxon>Ecdysozoa</taxon>
        <taxon>Arthropoda</taxon>
        <taxon>Hexapoda</taxon>
        <taxon>Insecta</taxon>
        <taxon>Pterygota</taxon>
        <taxon>Neoptera</taxon>
        <taxon>Endopterygota</taxon>
        <taxon>Lepidoptera</taxon>
        <taxon>Glossata</taxon>
        <taxon>Ditrysia</taxon>
        <taxon>Papilionoidea</taxon>
        <taxon>Papilionidae</taxon>
        <taxon>Parnassiinae</taxon>
        <taxon>Parnassini</taxon>
        <taxon>Parnassius</taxon>
        <taxon>Driopa</taxon>
    </lineage>
</organism>